<feature type="transmembrane region" description="Helical" evidence="11">
    <location>
        <begin position="109"/>
        <end position="129"/>
    </location>
</feature>
<evidence type="ECO:0000256" key="9">
    <source>
        <dbReference type="ARBA" id="ARBA00023136"/>
    </source>
</evidence>
<feature type="transmembrane region" description="Helical" evidence="11">
    <location>
        <begin position="76"/>
        <end position="97"/>
    </location>
</feature>
<keyword evidence="4 11" id="KW-0812">Transmembrane</keyword>
<reference evidence="13 14" key="1">
    <citation type="submission" date="2016-07" db="EMBL/GenBank/DDBJ databases">
        <title>Pervasive Adenine N6-methylation of Active Genes in Fungi.</title>
        <authorList>
            <consortium name="DOE Joint Genome Institute"/>
            <person name="Mondo S.J."/>
            <person name="Dannebaum R.O."/>
            <person name="Kuo R.C."/>
            <person name="Labutti K."/>
            <person name="Haridas S."/>
            <person name="Kuo A."/>
            <person name="Salamov A."/>
            <person name="Ahrendt S.R."/>
            <person name="Lipzen A."/>
            <person name="Sullivan W."/>
            <person name="Andreopoulos W.B."/>
            <person name="Clum A."/>
            <person name="Lindquist E."/>
            <person name="Daum C."/>
            <person name="Ramamoorthy G.K."/>
            <person name="Gryganskyi A."/>
            <person name="Culley D."/>
            <person name="Magnuson J.K."/>
            <person name="James T.Y."/>
            <person name="O'Malley M.A."/>
            <person name="Stajich J.E."/>
            <person name="Spatafora J.W."/>
            <person name="Visel A."/>
            <person name="Grigoriev I.V."/>
        </authorList>
    </citation>
    <scope>NUCLEOTIDE SEQUENCE [LARGE SCALE GENOMIC DNA]</scope>
    <source>
        <strain evidence="13 14">NRRL 3301</strain>
    </source>
</reference>
<evidence type="ECO:0000256" key="3">
    <source>
        <dbReference type="ARBA" id="ARBA00008731"/>
    </source>
</evidence>
<keyword evidence="7 11" id="KW-1133">Transmembrane helix</keyword>
<feature type="transmembrane region" description="Helical" evidence="11">
    <location>
        <begin position="7"/>
        <end position="25"/>
    </location>
</feature>
<dbReference type="GO" id="GO:0030003">
    <property type="term" value="P:intracellular monoatomic cation homeostasis"/>
    <property type="evidence" value="ECO:0007669"/>
    <property type="project" value="UniProtKB-ARBA"/>
</dbReference>
<evidence type="ECO:0000256" key="1">
    <source>
        <dbReference type="ARBA" id="ARBA00004146"/>
    </source>
</evidence>
<evidence type="ECO:0000259" key="12">
    <source>
        <dbReference type="Pfam" id="PF01545"/>
    </source>
</evidence>
<comment type="subcellular location">
    <subcellularLocation>
        <location evidence="2">Cytoplasmic vesicle</location>
        <location evidence="2">Secretory vesicle</location>
        <location evidence="2">Synaptic vesicle membrane</location>
        <topology evidence="2">Multi-pass membrane protein</topology>
    </subcellularLocation>
    <subcellularLocation>
        <location evidence="1">Early endosome membrane</location>
    </subcellularLocation>
</comment>
<keyword evidence="9 11" id="KW-0472">Membrane</keyword>
<feature type="transmembrane region" description="Helical" evidence="11">
    <location>
        <begin position="173"/>
        <end position="189"/>
    </location>
</feature>
<keyword evidence="6" id="KW-0862">Zinc</keyword>
<dbReference type="GO" id="GO:0008324">
    <property type="term" value="F:monoatomic cation transmembrane transporter activity"/>
    <property type="evidence" value="ECO:0007669"/>
    <property type="project" value="InterPro"/>
</dbReference>
<organism evidence="13 14">
    <name type="scientific">Hesseltinella vesiculosa</name>
    <dbReference type="NCBI Taxonomy" id="101127"/>
    <lineage>
        <taxon>Eukaryota</taxon>
        <taxon>Fungi</taxon>
        <taxon>Fungi incertae sedis</taxon>
        <taxon>Mucoromycota</taxon>
        <taxon>Mucoromycotina</taxon>
        <taxon>Mucoromycetes</taxon>
        <taxon>Mucorales</taxon>
        <taxon>Cunninghamellaceae</taxon>
        <taxon>Hesseltinella</taxon>
    </lineage>
</organism>
<feature type="domain" description="Cation efflux protein transmembrane" evidence="12">
    <location>
        <begin position="38"/>
        <end position="200"/>
    </location>
</feature>
<protein>
    <recommendedName>
        <fullName evidence="12">Cation efflux protein transmembrane domain-containing protein</fullName>
    </recommendedName>
</protein>
<evidence type="ECO:0000256" key="7">
    <source>
        <dbReference type="ARBA" id="ARBA00022989"/>
    </source>
</evidence>
<evidence type="ECO:0000256" key="2">
    <source>
        <dbReference type="ARBA" id="ARBA00004644"/>
    </source>
</evidence>
<gene>
    <name evidence="13" type="ORF">DM01DRAFT_1308706</name>
</gene>
<evidence type="ECO:0000256" key="11">
    <source>
        <dbReference type="SAM" id="Phobius"/>
    </source>
</evidence>
<dbReference type="Gene3D" id="1.20.1510.10">
    <property type="entry name" value="Cation efflux protein transmembrane domain"/>
    <property type="match status" value="1"/>
</dbReference>
<dbReference type="AlphaFoldDB" id="A0A1X2GBH7"/>
<sequence length="217" mass="23662">MSTGNDKLRLYAIIISVISVIYNGAEGGVSVGFGGEAQSNSLLFFGVQSFVEVASAVLVVYIFVKNEGERDIKKEQYATIGIGILFCILTLGTWITSALSLAKHQSPDTAMPSIIISSSALCLMILIWAPKPWLAKRLNSSVMYGEARCSLACIFITLALLTGTLIYKFWKDGWWVDSALAIILGVFFAKESYSMLKWGFSSEFTGGCCQKCSKDTQ</sequence>
<keyword evidence="5" id="KW-0967">Endosome</keyword>
<dbReference type="SUPFAM" id="SSF161111">
    <property type="entry name" value="Cation efflux protein transmembrane domain-like"/>
    <property type="match status" value="1"/>
</dbReference>
<dbReference type="PANTHER" id="PTHR31937:SF2">
    <property type="entry name" value="TRANSMEMBRANE PROTEIN 163"/>
    <property type="match status" value="1"/>
</dbReference>
<evidence type="ECO:0000256" key="6">
    <source>
        <dbReference type="ARBA" id="ARBA00022833"/>
    </source>
</evidence>
<evidence type="ECO:0000256" key="8">
    <source>
        <dbReference type="ARBA" id="ARBA00023018"/>
    </source>
</evidence>
<keyword evidence="8" id="KW-0770">Synapse</keyword>
<comment type="caution">
    <text evidence="13">The sequence shown here is derived from an EMBL/GenBank/DDBJ whole genome shotgun (WGS) entry which is preliminary data.</text>
</comment>
<dbReference type="InterPro" id="IPR058533">
    <property type="entry name" value="Cation_efflux_TM"/>
</dbReference>
<dbReference type="Pfam" id="PF01545">
    <property type="entry name" value="Cation_efflux"/>
    <property type="match status" value="1"/>
</dbReference>
<dbReference type="EMBL" id="MCGT01000025">
    <property type="protein sequence ID" value="ORX49853.1"/>
    <property type="molecule type" value="Genomic_DNA"/>
</dbReference>
<feature type="transmembrane region" description="Helical" evidence="11">
    <location>
        <begin position="45"/>
        <end position="64"/>
    </location>
</feature>
<dbReference type="InterPro" id="IPR026765">
    <property type="entry name" value="Tmem163"/>
</dbReference>
<evidence type="ECO:0000313" key="13">
    <source>
        <dbReference type="EMBL" id="ORX49853.1"/>
    </source>
</evidence>
<evidence type="ECO:0000256" key="10">
    <source>
        <dbReference type="ARBA" id="ARBA00023329"/>
    </source>
</evidence>
<comment type="similarity">
    <text evidence="3">Belongs to the TMEM163 family.</text>
</comment>
<evidence type="ECO:0000256" key="5">
    <source>
        <dbReference type="ARBA" id="ARBA00022753"/>
    </source>
</evidence>
<accession>A0A1X2GBH7</accession>
<keyword evidence="10" id="KW-0968">Cytoplasmic vesicle</keyword>
<dbReference type="PANTHER" id="PTHR31937">
    <property type="entry name" value="TRANSMEMBRANE PROTEIN 163"/>
    <property type="match status" value="1"/>
</dbReference>
<name>A0A1X2GBH7_9FUNG</name>
<dbReference type="OrthoDB" id="5980560at2759"/>
<evidence type="ECO:0000256" key="4">
    <source>
        <dbReference type="ARBA" id="ARBA00022692"/>
    </source>
</evidence>
<evidence type="ECO:0000313" key="14">
    <source>
        <dbReference type="Proteomes" id="UP000242146"/>
    </source>
</evidence>
<dbReference type="GO" id="GO:0098771">
    <property type="term" value="P:inorganic ion homeostasis"/>
    <property type="evidence" value="ECO:0007669"/>
    <property type="project" value="UniProtKB-ARBA"/>
</dbReference>
<dbReference type="GO" id="GO:0031901">
    <property type="term" value="C:early endosome membrane"/>
    <property type="evidence" value="ECO:0007669"/>
    <property type="project" value="UniProtKB-SubCell"/>
</dbReference>
<dbReference type="Proteomes" id="UP000242146">
    <property type="component" value="Unassembled WGS sequence"/>
</dbReference>
<feature type="transmembrane region" description="Helical" evidence="11">
    <location>
        <begin position="149"/>
        <end position="167"/>
    </location>
</feature>
<proteinExistence type="inferred from homology"/>
<keyword evidence="14" id="KW-1185">Reference proteome</keyword>
<dbReference type="InterPro" id="IPR027469">
    <property type="entry name" value="Cation_efflux_TMD_sf"/>
</dbReference>